<accession>A0A1J5RAD9</accession>
<feature type="region of interest" description="Disordered" evidence="12">
    <location>
        <begin position="870"/>
        <end position="894"/>
    </location>
</feature>
<reference evidence="14" key="1">
    <citation type="submission" date="2016-10" db="EMBL/GenBank/DDBJ databases">
        <title>Sequence of Gallionella enrichment culture.</title>
        <authorList>
            <person name="Poehlein A."/>
            <person name="Muehling M."/>
            <person name="Daniel R."/>
        </authorList>
    </citation>
    <scope>NUCLEOTIDE SEQUENCE</scope>
</reference>
<evidence type="ECO:0000256" key="3">
    <source>
        <dbReference type="ARBA" id="ARBA00022723"/>
    </source>
</evidence>
<organism evidence="14">
    <name type="scientific">mine drainage metagenome</name>
    <dbReference type="NCBI Taxonomy" id="410659"/>
    <lineage>
        <taxon>unclassified sequences</taxon>
        <taxon>metagenomes</taxon>
        <taxon>ecological metagenomes</taxon>
    </lineage>
</organism>
<evidence type="ECO:0000256" key="12">
    <source>
        <dbReference type="SAM" id="MobiDB-lite"/>
    </source>
</evidence>
<protein>
    <submittedName>
        <fullName evidence="14">CRISPR-associated endonuclease Cas9 2</fullName>
        <ecNumber evidence="14">3.1.-.-</ecNumber>
    </submittedName>
</protein>
<name>A0A1J5RAD9_9ZZZZ</name>
<evidence type="ECO:0000256" key="7">
    <source>
        <dbReference type="ARBA" id="ARBA00022884"/>
    </source>
</evidence>
<dbReference type="Gene3D" id="3.30.420.10">
    <property type="entry name" value="Ribonuclease H-like superfamily/Ribonuclease H"/>
    <property type="match status" value="3"/>
</dbReference>
<dbReference type="GO" id="GO:0051607">
    <property type="term" value="P:defense response to virus"/>
    <property type="evidence" value="ECO:0007669"/>
    <property type="project" value="UniProtKB-KW"/>
</dbReference>
<feature type="coiled-coil region" evidence="11">
    <location>
        <begin position="931"/>
        <end position="958"/>
    </location>
</feature>
<dbReference type="InterPro" id="IPR036397">
    <property type="entry name" value="RNaseH_sf"/>
</dbReference>
<dbReference type="AlphaFoldDB" id="A0A1J5RAD9"/>
<dbReference type="EMBL" id="MLJW01000216">
    <property type="protein sequence ID" value="OIQ93032.1"/>
    <property type="molecule type" value="Genomic_DNA"/>
</dbReference>
<keyword evidence="7" id="KW-0694">RNA-binding</keyword>
<keyword evidence="8" id="KW-0051">Antiviral defense</keyword>
<dbReference type="NCBIfam" id="TIGR01865">
    <property type="entry name" value="cas_Csn1"/>
    <property type="match status" value="1"/>
</dbReference>
<keyword evidence="9" id="KW-0238">DNA-binding</keyword>
<evidence type="ECO:0000256" key="10">
    <source>
        <dbReference type="ARBA" id="ARBA00023211"/>
    </source>
</evidence>
<comment type="cofactor">
    <cofactor evidence="1">
        <name>Mg(2+)</name>
        <dbReference type="ChEBI" id="CHEBI:18420"/>
    </cofactor>
</comment>
<dbReference type="InterPro" id="IPR041383">
    <property type="entry name" value="RuvC_III"/>
</dbReference>
<keyword evidence="5 14" id="KW-0378">Hydrolase</keyword>
<dbReference type="GO" id="GO:0016787">
    <property type="term" value="F:hydrolase activity"/>
    <property type="evidence" value="ECO:0007669"/>
    <property type="project" value="UniProtKB-KW"/>
</dbReference>
<dbReference type="GO" id="GO:0004519">
    <property type="term" value="F:endonuclease activity"/>
    <property type="evidence" value="ECO:0007669"/>
    <property type="project" value="UniProtKB-KW"/>
</dbReference>
<evidence type="ECO:0000256" key="2">
    <source>
        <dbReference type="ARBA" id="ARBA00022722"/>
    </source>
</evidence>
<evidence type="ECO:0000256" key="5">
    <source>
        <dbReference type="ARBA" id="ARBA00022801"/>
    </source>
</evidence>
<gene>
    <name evidence="14" type="primary">cas9-2_2</name>
    <name evidence="14" type="ORF">GALL_250080</name>
</gene>
<evidence type="ECO:0000256" key="1">
    <source>
        <dbReference type="ARBA" id="ARBA00001946"/>
    </source>
</evidence>
<evidence type="ECO:0000256" key="4">
    <source>
        <dbReference type="ARBA" id="ARBA00022759"/>
    </source>
</evidence>
<dbReference type="InterPro" id="IPR033114">
    <property type="entry name" value="HNH_CAS9"/>
</dbReference>
<dbReference type="Pfam" id="PF13395">
    <property type="entry name" value="HNH_4"/>
    <property type="match status" value="1"/>
</dbReference>
<keyword evidence="2" id="KW-0540">Nuclease</keyword>
<dbReference type="HAMAP" id="MF_01480">
    <property type="entry name" value="Cas9"/>
    <property type="match status" value="1"/>
</dbReference>
<evidence type="ECO:0000256" key="9">
    <source>
        <dbReference type="ARBA" id="ARBA00023125"/>
    </source>
</evidence>
<dbReference type="InterPro" id="IPR003615">
    <property type="entry name" value="HNH_nuc"/>
</dbReference>
<keyword evidence="11" id="KW-0175">Coiled coil</keyword>
<evidence type="ECO:0000256" key="6">
    <source>
        <dbReference type="ARBA" id="ARBA00022842"/>
    </source>
</evidence>
<proteinExistence type="inferred from homology"/>
<keyword evidence="4 14" id="KW-0255">Endonuclease</keyword>
<keyword evidence="10" id="KW-0464">Manganese</keyword>
<evidence type="ECO:0000313" key="14">
    <source>
        <dbReference type="EMBL" id="OIQ93032.1"/>
    </source>
</evidence>
<dbReference type="GO" id="GO:0046872">
    <property type="term" value="F:metal ion binding"/>
    <property type="evidence" value="ECO:0007669"/>
    <property type="project" value="UniProtKB-KW"/>
</dbReference>
<dbReference type="GO" id="GO:0003677">
    <property type="term" value="F:DNA binding"/>
    <property type="evidence" value="ECO:0007669"/>
    <property type="project" value="UniProtKB-KW"/>
</dbReference>
<dbReference type="InterPro" id="IPR028629">
    <property type="entry name" value="Cas9"/>
</dbReference>
<keyword evidence="3" id="KW-0479">Metal-binding</keyword>
<evidence type="ECO:0000256" key="11">
    <source>
        <dbReference type="SAM" id="Coils"/>
    </source>
</evidence>
<dbReference type="PROSITE" id="PS51749">
    <property type="entry name" value="HNH_CAS9"/>
    <property type="match status" value="1"/>
</dbReference>
<feature type="domain" description="HNH Cas9-type" evidence="13">
    <location>
        <begin position="548"/>
        <end position="706"/>
    </location>
</feature>
<comment type="caution">
    <text evidence="14">The sequence shown here is derived from an EMBL/GenBank/DDBJ whole genome shotgun (WGS) entry which is preliminary data.</text>
</comment>
<evidence type="ECO:0000256" key="8">
    <source>
        <dbReference type="ARBA" id="ARBA00023118"/>
    </source>
</evidence>
<sequence>MSGKKNNHGPLTIGLDIGIASVGWAVLGEDRIVDLGVRCFDKAETAKEGESLNLARRTARLMRRRLRRRAWRLTKLARLLKREGLIADVNILKRQPAKGFQTPNLWQLRVKALDRKFDAEEWARVIYHLTKHRGFHWISRAEAKAADSDSEGGRVKKGLAGTKKLMQEKSYRTAAEMVVNEFPDAQRNKQGDYSKALSRELLAVELKTLFQRQRELNNQNASETLEAAILGNGDKKSGLFWVQKPALSGKDLLKMLGHCTFEKAEYRAPKASFTAERHVWLTRLNNLRIVVDGKLRELTEAERQIVLPLPYETGELKYGKLRKALTKAGLSDEFRFAGLSYPSERQQKEEKAKDPEDEKLIKLPAWQELKKTLKDAGQENEWQQLSVAALDGKPQLLDQIAEVLSVYKEDAEVETELRKLDLPNKDKLMDALLDIRFDKFSNLSLKALYAILPHMEAGLRYDEACAKAGYHHSQLHVVGEGKHTYLPPFYSGRDKDGRLKFNEDMDIPRNPVVLRALNQARKVVNALVRKYGSPYEVHIEMARDLSRNFDERRDIKKEQDAFHERNEKDKAAFASEFNVVGAVKGKDFEKYQLYREQQGKCAYSLEPLDINRLFEQGYAEIDHALPYSRSFDDSKNNRVLVLARENRNKGNMTPCEYLGGAESSPRWQNFVVFVNTTKTYRQAKRNRLLKKDFSDEEAEAFRERNLNDTRYICRFFKNHVERYLKLHDESNVKRCVVLSGQMTSFLRARWGLIKARSDSDRHHALDAVVVAAASHGMVKRLSDYSRRKELEKVREGFVDVETGEIVHPAMFDKLEQHFPSPWAHFRDELIARLSIDDPAVLRTEMEKLGNYPPEALEALRPLFVSRAPQRRNSGAAHKETVYAQPESQKTTGGVTQKVAVTNLKPADIDKLIDQHRNEKLYAALRVWVQQRDEREKRARDIEKAAKEAKRELSADERTEIERLHALPRKPDRSGDPTGPIVRTVTMVIDKLSGIPIRGGIAKNDTMLRVDVFKSKKDGKFHLVPVYVHHSVAGLPNRAIVAFKDEDEWTVMDEGYDFHYSLHPNDFVKISLKKETPSGYFAGCDRSTGAVSLWAHDRNQTVGKDGLIRGIGVKTALNVEKFNVDVLGNIFPAPPESRRDLA</sequence>
<dbReference type="GO" id="GO:0003723">
    <property type="term" value="F:RNA binding"/>
    <property type="evidence" value="ECO:0007669"/>
    <property type="project" value="UniProtKB-KW"/>
</dbReference>
<evidence type="ECO:0000259" key="13">
    <source>
        <dbReference type="PROSITE" id="PS51749"/>
    </source>
</evidence>
<dbReference type="EC" id="3.1.-.-" evidence="14"/>
<keyword evidence="6" id="KW-0460">Magnesium</keyword>
<dbReference type="Pfam" id="PF18541">
    <property type="entry name" value="RuvC_III"/>
    <property type="match status" value="1"/>
</dbReference>
<feature type="compositionally biased region" description="Polar residues" evidence="12">
    <location>
        <begin position="885"/>
        <end position="894"/>
    </location>
</feature>